<evidence type="ECO:0008006" key="5">
    <source>
        <dbReference type="Google" id="ProtNLM"/>
    </source>
</evidence>
<evidence type="ECO:0000256" key="1">
    <source>
        <dbReference type="SAM" id="MobiDB-lite"/>
    </source>
</evidence>
<keyword evidence="2" id="KW-0472">Membrane</keyword>
<sequence>MASSGSPSPSPRGGAPRPATTEDRPGMRRLGTVLLGAEALCLLLLGGFMITRVGSQDVGASLAIGLAVFILLFAIVVGLAALSLSRRGRFGLGFGVTWQLFQALVAASMLRAAIVVVGGIGMLLAIATFVVLLTLVRATPLPFDDEDAKNGRGPRG</sequence>
<feature type="transmembrane region" description="Helical" evidence="2">
    <location>
        <begin position="113"/>
        <end position="136"/>
    </location>
</feature>
<proteinExistence type="predicted"/>
<feature type="transmembrane region" description="Helical" evidence="2">
    <location>
        <begin position="62"/>
        <end position="83"/>
    </location>
</feature>
<feature type="transmembrane region" description="Helical" evidence="2">
    <location>
        <begin position="30"/>
        <end position="50"/>
    </location>
</feature>
<evidence type="ECO:0000313" key="3">
    <source>
        <dbReference type="EMBL" id="MBK0332207.1"/>
    </source>
</evidence>
<keyword evidence="2" id="KW-1133">Transmembrane helix</keyword>
<dbReference type="EMBL" id="JAEDAJ010000007">
    <property type="protein sequence ID" value="MBK0332207.1"/>
    <property type="molecule type" value="Genomic_DNA"/>
</dbReference>
<keyword evidence="4" id="KW-1185">Reference proteome</keyword>
<gene>
    <name evidence="3" type="ORF">I8D64_12450</name>
</gene>
<feature type="transmembrane region" description="Helical" evidence="2">
    <location>
        <begin position="90"/>
        <end position="107"/>
    </location>
</feature>
<evidence type="ECO:0000313" key="4">
    <source>
        <dbReference type="Proteomes" id="UP000612352"/>
    </source>
</evidence>
<comment type="caution">
    <text evidence="3">The sequence shown here is derived from an EMBL/GenBank/DDBJ whole genome shotgun (WGS) entry which is preliminary data.</text>
</comment>
<reference evidence="3 4" key="1">
    <citation type="submission" date="2020-12" db="EMBL/GenBank/DDBJ databases">
        <title>Brachybacterium sp. MASK1Z-5, whole genome shotgun sequence.</title>
        <authorList>
            <person name="Tuo L."/>
        </authorList>
    </citation>
    <scope>NUCLEOTIDE SEQUENCE [LARGE SCALE GENOMIC DNA]</scope>
    <source>
        <strain evidence="3 4">MASK1Z-5</strain>
    </source>
</reference>
<name>A0ABS1BC12_9MICO</name>
<dbReference type="Proteomes" id="UP000612352">
    <property type="component" value="Unassembled WGS sequence"/>
</dbReference>
<evidence type="ECO:0000256" key="2">
    <source>
        <dbReference type="SAM" id="Phobius"/>
    </source>
</evidence>
<feature type="region of interest" description="Disordered" evidence="1">
    <location>
        <begin position="1"/>
        <end position="25"/>
    </location>
</feature>
<accession>A0ABS1BC12</accession>
<feature type="compositionally biased region" description="Low complexity" evidence="1">
    <location>
        <begin position="1"/>
        <end position="19"/>
    </location>
</feature>
<organism evidence="3 4">
    <name type="scientific">Brachybacterium halotolerans</name>
    <dbReference type="NCBI Taxonomy" id="2795215"/>
    <lineage>
        <taxon>Bacteria</taxon>
        <taxon>Bacillati</taxon>
        <taxon>Actinomycetota</taxon>
        <taxon>Actinomycetes</taxon>
        <taxon>Micrococcales</taxon>
        <taxon>Dermabacteraceae</taxon>
        <taxon>Brachybacterium</taxon>
    </lineage>
</organism>
<keyword evidence="2" id="KW-0812">Transmembrane</keyword>
<protein>
    <recommendedName>
        <fullName evidence="5">Integral membrane protein</fullName>
    </recommendedName>
</protein>